<dbReference type="Proteomes" id="UP000189703">
    <property type="component" value="Unplaced"/>
</dbReference>
<dbReference type="RefSeq" id="XP_010261136.1">
    <property type="nucleotide sequence ID" value="XM_010262834.2"/>
</dbReference>
<name>A0A1U8AGN3_NELNU</name>
<dbReference type="GeneID" id="104600036"/>
<organism evidence="1 2">
    <name type="scientific">Nelumbo nucifera</name>
    <name type="common">Sacred lotus</name>
    <dbReference type="NCBI Taxonomy" id="4432"/>
    <lineage>
        <taxon>Eukaryota</taxon>
        <taxon>Viridiplantae</taxon>
        <taxon>Streptophyta</taxon>
        <taxon>Embryophyta</taxon>
        <taxon>Tracheophyta</taxon>
        <taxon>Spermatophyta</taxon>
        <taxon>Magnoliopsida</taxon>
        <taxon>Proteales</taxon>
        <taxon>Nelumbonaceae</taxon>
        <taxon>Nelumbo</taxon>
    </lineage>
</organism>
<evidence type="ECO:0000313" key="1">
    <source>
        <dbReference type="Proteomes" id="UP000189703"/>
    </source>
</evidence>
<gene>
    <name evidence="2" type="primary">LOC104600036</name>
</gene>
<dbReference type="KEGG" id="nnu:104600036"/>
<dbReference type="eggNOG" id="ENOG502S6KW">
    <property type="taxonomic scope" value="Eukaryota"/>
</dbReference>
<protein>
    <submittedName>
        <fullName evidence="2">Probable root meristem growth factor 8</fullName>
    </submittedName>
</protein>
<keyword evidence="1" id="KW-1185">Reference proteome</keyword>
<sequence length="132" mass="15140">MGLIVITMLCFVLLTLTTACASLQAQLHSLHPQDQDPGLLLTKLPRKLRLLEEPMVQRRYMVEDFIADYKQKGALLSGKINTVGVRVRDGRQGTRQKWVEGAEAWQFFTMDYARVRRRRPIHNKAVPVGLRP</sequence>
<accession>A0A1U8AGN3</accession>
<proteinExistence type="predicted"/>
<evidence type="ECO:0000313" key="2">
    <source>
        <dbReference type="RefSeq" id="XP_010261136.1"/>
    </source>
</evidence>
<dbReference type="OrthoDB" id="894015at2759"/>
<dbReference type="OMA" id="WMESGTD"/>
<dbReference type="AlphaFoldDB" id="A0A1U8AGN3"/>
<reference evidence="2" key="1">
    <citation type="submission" date="2025-08" db="UniProtKB">
        <authorList>
            <consortium name="RefSeq"/>
        </authorList>
    </citation>
    <scope>IDENTIFICATION</scope>
</reference>